<dbReference type="EMBL" id="JAQHRD010000001">
    <property type="protein sequence ID" value="KAJ6445967.1"/>
    <property type="molecule type" value="Genomic_DNA"/>
</dbReference>
<gene>
    <name evidence="1" type="ORF">O9K51_00734</name>
</gene>
<dbReference type="Proteomes" id="UP001163105">
    <property type="component" value="Unassembled WGS sequence"/>
</dbReference>
<sequence>MPLRSRRGNGITKCRATQHVAWDRNRPARESTLGPLAQHRRPTGIPSDCISYALYAHGVVAQQQQAEEMLLCEM</sequence>
<comment type="caution">
    <text evidence="1">The sequence shown here is derived from an EMBL/GenBank/DDBJ whole genome shotgun (WGS) entry which is preliminary data.</text>
</comment>
<evidence type="ECO:0000313" key="2">
    <source>
        <dbReference type="Proteomes" id="UP001163105"/>
    </source>
</evidence>
<keyword evidence="2" id="KW-1185">Reference proteome</keyword>
<reference evidence="1" key="1">
    <citation type="submission" date="2023-01" db="EMBL/GenBank/DDBJ databases">
        <title>The growth and conidiation of Purpureocillium lavendulum are regulated by nitrogen source and histone H3K14 acetylation.</title>
        <authorList>
            <person name="Tang P."/>
            <person name="Han J."/>
            <person name="Zhang C."/>
            <person name="Tang P."/>
            <person name="Qi F."/>
            <person name="Zhang K."/>
            <person name="Liang L."/>
        </authorList>
    </citation>
    <scope>NUCLEOTIDE SEQUENCE</scope>
    <source>
        <strain evidence="1">YMF1.00683</strain>
    </source>
</reference>
<dbReference type="AlphaFoldDB" id="A0AB34G5E3"/>
<organism evidence="1 2">
    <name type="scientific">Purpureocillium lavendulum</name>
    <dbReference type="NCBI Taxonomy" id="1247861"/>
    <lineage>
        <taxon>Eukaryota</taxon>
        <taxon>Fungi</taxon>
        <taxon>Dikarya</taxon>
        <taxon>Ascomycota</taxon>
        <taxon>Pezizomycotina</taxon>
        <taxon>Sordariomycetes</taxon>
        <taxon>Hypocreomycetidae</taxon>
        <taxon>Hypocreales</taxon>
        <taxon>Ophiocordycipitaceae</taxon>
        <taxon>Purpureocillium</taxon>
    </lineage>
</organism>
<name>A0AB34G5E3_9HYPO</name>
<protein>
    <submittedName>
        <fullName evidence="1">Uncharacterized protein</fullName>
    </submittedName>
</protein>
<accession>A0AB34G5E3</accession>
<proteinExistence type="predicted"/>
<evidence type="ECO:0000313" key="1">
    <source>
        <dbReference type="EMBL" id="KAJ6445967.1"/>
    </source>
</evidence>